<evidence type="ECO:0000256" key="1">
    <source>
        <dbReference type="SAM" id="MobiDB-lite"/>
    </source>
</evidence>
<accession>Q8S475</accession>
<reference evidence="2" key="2">
    <citation type="journal article" date="2004" name="Genome Res.">
        <title>Gene loss and movement in the maize genome.</title>
        <authorList>
            <person name="Lai J."/>
            <person name="Ma J."/>
            <person name="Swigonova Z."/>
            <person name="Ramakrishna W."/>
            <person name="Linton E."/>
            <person name="Llaca V."/>
            <person name="Tanyolac B."/>
            <person name="Park Y.J."/>
            <person name="Jeong O.Y."/>
            <person name="Bennetzen J.L."/>
            <person name="Messing J."/>
        </authorList>
    </citation>
    <scope>NUCLEOTIDE SEQUENCE</scope>
</reference>
<dbReference type="EMBL" id="AF466202">
    <property type="protein sequence ID" value="AAL75487.1"/>
    <property type="molecule type" value="Genomic_DNA"/>
</dbReference>
<dbReference type="Gene3D" id="1.10.340.70">
    <property type="match status" value="1"/>
</dbReference>
<dbReference type="PANTHER" id="PTHR48475:SF2">
    <property type="entry name" value="RIBONUCLEASE H"/>
    <property type="match status" value="1"/>
</dbReference>
<reference evidence="2" key="1">
    <citation type="journal article" date="2004" name="Genome Res.">
        <title>Close split of sorghum and maize genome progenitors.</title>
        <authorList>
            <person name="Swigonova Z."/>
            <person name="Lai J."/>
            <person name="Ma J."/>
            <person name="Ramakrishna W."/>
            <person name="Llaca V."/>
            <person name="Bennetzen J.L."/>
            <person name="Messing J."/>
        </authorList>
    </citation>
    <scope>NUCLEOTIDE SEQUENCE</scope>
</reference>
<evidence type="ECO:0000313" key="2">
    <source>
        <dbReference type="EMBL" id="AAL75487.1"/>
    </source>
</evidence>
<feature type="region of interest" description="Disordered" evidence="1">
    <location>
        <begin position="32"/>
        <end position="133"/>
    </location>
</feature>
<feature type="compositionally biased region" description="Polar residues" evidence="1">
    <location>
        <begin position="104"/>
        <end position="125"/>
    </location>
</feature>
<dbReference type="AlphaFoldDB" id="Q8S475"/>
<organism evidence="2">
    <name type="scientific">Zea mays</name>
    <name type="common">Maize</name>
    <dbReference type="NCBI Taxonomy" id="4577"/>
    <lineage>
        <taxon>Eukaryota</taxon>
        <taxon>Viridiplantae</taxon>
        <taxon>Streptophyta</taxon>
        <taxon>Embryophyta</taxon>
        <taxon>Tracheophyta</taxon>
        <taxon>Spermatophyta</taxon>
        <taxon>Magnoliopsida</taxon>
        <taxon>Liliopsida</taxon>
        <taxon>Poales</taxon>
        <taxon>Poaceae</taxon>
        <taxon>PACMAD clade</taxon>
        <taxon>Panicoideae</taxon>
        <taxon>Andropogonodae</taxon>
        <taxon>Andropogoneae</taxon>
        <taxon>Tripsacinae</taxon>
        <taxon>Zea</taxon>
    </lineage>
</organism>
<protein>
    <submittedName>
        <fullName evidence="2">Putative gag-pol-orf2</fullName>
    </submittedName>
</protein>
<name>Q8S475_MAIZE</name>
<gene>
    <name evidence="2" type="ORF">Z138B04.16</name>
</gene>
<reference evidence="2" key="3">
    <citation type="journal article" date="2005" name="Genetics">
        <title>Structure and evolution of the r/b chromosomal regions in rice, maize, and sorghum.</title>
        <authorList>
            <person name="Swigonova Z."/>
            <person name="Bennetzen J.L."/>
            <person name="Messing J."/>
        </authorList>
    </citation>
    <scope>NUCLEOTIDE SEQUENCE</scope>
</reference>
<proteinExistence type="predicted"/>
<feature type="region of interest" description="Disordered" evidence="1">
    <location>
        <begin position="454"/>
        <end position="510"/>
    </location>
</feature>
<feature type="region of interest" description="Disordered" evidence="1">
    <location>
        <begin position="384"/>
        <end position="418"/>
    </location>
</feature>
<feature type="compositionally biased region" description="Basic and acidic residues" evidence="1">
    <location>
        <begin position="460"/>
        <end position="479"/>
    </location>
</feature>
<feature type="compositionally biased region" description="Polar residues" evidence="1">
    <location>
        <begin position="295"/>
        <end position="305"/>
    </location>
</feature>
<sequence length="627" mass="67974">MGSLQQPFQPGTVLRFGSLEFMSLDGSYNMILLPPPRDSDNGGRQPARRRWNRRRLPHVAEEQHSGLSRRLPHRRRRRRGNQGQAGGGTSSAVEQVDGAGAPTGDTSSVGLASETKTSAVSPQHANSKRTDDASTLAKDLLGVTLVPKTTVQSAPDATSSPPVDQEVPTDSHLVPFGFSIDPPSDFASVEAFIEASPNPLGYHMRSPWDRLTAVSTYGPSGSEEDDEPDLCCDFSGLGNPSAMRDFMTACDYCLSDCSDGSRSLGDEDCGPSRECFHVDLGGPGEGNHLGMGRPSSGQRSASSTPGHLAPHCRRRQGKATTGFQWGRPEPGCSSDTSPHDAGAINHRRAAYPGRAQESPGGCRGPTGRKLCLPKAGVPLGASRRDFPIHAGSLGPHRAHAQHSDCGPGSPRQRAPPPRRLEDKFYFYGLELNHVARRYNETADELAKIASGRTTVPPDVFSRDLHQPSVKTDDTPEPEKASAQPEAPSAPEGEALRVEEERSGVTPNRNWQTPYLQHLHRGELPLDRAEARRLARRTKSFVLLGDRKELYHRSPSVILQRCISIAEGQELLQEIHSGACGHHAAPRALVGNAFRQGFYWPIAVADATRIVRTCQGCQFYTKQTHLPA</sequence>
<feature type="compositionally biased region" description="Basic and acidic residues" evidence="1">
    <location>
        <begin position="493"/>
        <end position="502"/>
    </location>
</feature>
<dbReference type="PANTHER" id="PTHR48475">
    <property type="entry name" value="RIBONUCLEASE H"/>
    <property type="match status" value="1"/>
</dbReference>
<feature type="region of interest" description="Disordered" evidence="1">
    <location>
        <begin position="286"/>
        <end position="343"/>
    </location>
</feature>
<feature type="compositionally biased region" description="Basic residues" evidence="1">
    <location>
        <begin position="46"/>
        <end position="57"/>
    </location>
</feature>
<feature type="compositionally biased region" description="Basic residues" evidence="1">
    <location>
        <begin position="70"/>
        <end position="80"/>
    </location>
</feature>
<feature type="compositionally biased region" description="Low complexity" evidence="1">
    <location>
        <begin position="480"/>
        <end position="492"/>
    </location>
</feature>